<comment type="subcellular location">
    <subcellularLocation>
        <location evidence="1">Secreted</location>
    </subcellularLocation>
</comment>
<dbReference type="GO" id="GO:0042742">
    <property type="term" value="P:defense response to bacterium"/>
    <property type="evidence" value="ECO:0007669"/>
    <property type="project" value="UniProtKB-KW"/>
</dbReference>
<evidence type="ECO:0000256" key="7">
    <source>
        <dbReference type="SAM" id="MobiDB-lite"/>
    </source>
</evidence>
<protein>
    <submittedName>
        <fullName evidence="9">Cathelicidin antimicrobial peptide</fullName>
    </submittedName>
</protein>
<proteinExistence type="inferred from homology"/>
<organism evidence="9 10">
    <name type="scientific">Pelobates cultripes</name>
    <name type="common">Western spadefoot toad</name>
    <dbReference type="NCBI Taxonomy" id="61616"/>
    <lineage>
        <taxon>Eukaryota</taxon>
        <taxon>Metazoa</taxon>
        <taxon>Chordata</taxon>
        <taxon>Craniata</taxon>
        <taxon>Vertebrata</taxon>
        <taxon>Euteleostomi</taxon>
        <taxon>Amphibia</taxon>
        <taxon>Batrachia</taxon>
        <taxon>Anura</taxon>
        <taxon>Pelobatoidea</taxon>
        <taxon>Pelobatidae</taxon>
        <taxon>Pelobates</taxon>
    </lineage>
</organism>
<evidence type="ECO:0000256" key="3">
    <source>
        <dbReference type="ARBA" id="ARBA00022525"/>
    </source>
</evidence>
<name>A0AAD1RV04_PELCU</name>
<evidence type="ECO:0000313" key="9">
    <source>
        <dbReference type="EMBL" id="CAH2281823.1"/>
    </source>
</evidence>
<dbReference type="SUPFAM" id="SSF54403">
    <property type="entry name" value="Cystatin/monellin"/>
    <property type="match status" value="2"/>
</dbReference>
<dbReference type="InterPro" id="IPR046350">
    <property type="entry name" value="Cystatin_sf"/>
</dbReference>
<dbReference type="InterPro" id="IPR001894">
    <property type="entry name" value="Cathelicidin-like"/>
</dbReference>
<keyword evidence="6" id="KW-1015">Disulfide bond</keyword>
<dbReference type="EMBL" id="OW240915">
    <property type="protein sequence ID" value="CAH2281823.1"/>
    <property type="molecule type" value="Genomic_DNA"/>
</dbReference>
<feature type="chain" id="PRO_5042060940" evidence="8">
    <location>
        <begin position="21"/>
        <end position="440"/>
    </location>
</feature>
<dbReference type="Proteomes" id="UP001295444">
    <property type="component" value="Chromosome 04"/>
</dbReference>
<feature type="signal peptide" evidence="8">
    <location>
        <begin position="1"/>
        <end position="20"/>
    </location>
</feature>
<feature type="region of interest" description="Disordered" evidence="7">
    <location>
        <begin position="142"/>
        <end position="181"/>
    </location>
</feature>
<keyword evidence="8" id="KW-0732">Signal</keyword>
<evidence type="ECO:0000256" key="1">
    <source>
        <dbReference type="ARBA" id="ARBA00004613"/>
    </source>
</evidence>
<keyword evidence="3" id="KW-0964">Secreted</keyword>
<keyword evidence="4" id="KW-0929">Antimicrobial</keyword>
<dbReference type="Gene3D" id="3.10.450.10">
    <property type="match status" value="2"/>
</dbReference>
<keyword evidence="5" id="KW-0044">Antibiotic</keyword>
<gene>
    <name evidence="9" type="ORF">PECUL_23A036124</name>
</gene>
<evidence type="ECO:0000256" key="5">
    <source>
        <dbReference type="ARBA" id="ARBA00023022"/>
    </source>
</evidence>
<dbReference type="InterPro" id="IPR018216">
    <property type="entry name" value="Cathelicidin_CS"/>
</dbReference>
<dbReference type="PANTHER" id="PTHR10206:SF0">
    <property type="entry name" value="CATHELICIDIN B1-RELATED"/>
    <property type="match status" value="1"/>
</dbReference>
<comment type="similarity">
    <text evidence="2">Belongs to the cathelicidin family.</text>
</comment>
<evidence type="ECO:0000256" key="4">
    <source>
        <dbReference type="ARBA" id="ARBA00022529"/>
    </source>
</evidence>
<reference evidence="9" key="1">
    <citation type="submission" date="2022-03" db="EMBL/GenBank/DDBJ databases">
        <authorList>
            <person name="Alioto T."/>
            <person name="Alioto T."/>
            <person name="Gomez Garrido J."/>
        </authorList>
    </citation>
    <scope>NUCLEOTIDE SEQUENCE</scope>
</reference>
<sequence length="440" mass="49279">MEPQIHLFVILSLGISMMKSASISNVLLDMKYSTVSKAIDIFNQETNSNFVFKLFKDDHGYKLTSPDGQRQASFTIKETLCQKSDRRLMDECEFKSNGLIKTCTASTNGPESVFSVVCNDVIITSNRNGNDNQVTENKLEHAPGEDMDDHEEAGVGFTQQDPTVSIKEKNNGGVPEEDSDVSKREIKGLFLPDVDVVILEDGSEFILQNNENHPDDNFFSESENQPMLTTFACKSISETGVAWRHQQAAFVTKAVSVYNVRTNSAMIFKLFKSNHASSLDCDTVQRAVEQYNKEQSTPFLFRSLPRGSQDEQTDSQSSNVLTFKIKETVCTKSTLQDLTKCAFKEQGVVKNCTAIIDRSEEGDIVVKCDTFTEASMLSYHNLEDENGTQKIGKKRDRREKLRSFELFHKKRAINESSLGAYSQASCLTCIFDILGTKPKA</sequence>
<evidence type="ECO:0000256" key="2">
    <source>
        <dbReference type="ARBA" id="ARBA00005320"/>
    </source>
</evidence>
<accession>A0AAD1RV04</accession>
<evidence type="ECO:0000256" key="6">
    <source>
        <dbReference type="ARBA" id="ARBA00023157"/>
    </source>
</evidence>
<keyword evidence="10" id="KW-1185">Reference proteome</keyword>
<evidence type="ECO:0000256" key="8">
    <source>
        <dbReference type="SAM" id="SignalP"/>
    </source>
</evidence>
<dbReference type="PROSITE" id="PS00947">
    <property type="entry name" value="CATHELICIDINS_2"/>
    <property type="match status" value="1"/>
</dbReference>
<dbReference type="PANTHER" id="PTHR10206">
    <property type="entry name" value="CATHELICIDIN"/>
    <property type="match status" value="1"/>
</dbReference>
<evidence type="ECO:0000313" key="10">
    <source>
        <dbReference type="Proteomes" id="UP001295444"/>
    </source>
</evidence>
<dbReference type="Pfam" id="PF00666">
    <property type="entry name" value="Cathelicidins"/>
    <property type="match status" value="2"/>
</dbReference>
<dbReference type="AlphaFoldDB" id="A0AAD1RV04"/>
<dbReference type="GO" id="GO:0005615">
    <property type="term" value="C:extracellular space"/>
    <property type="evidence" value="ECO:0007669"/>
    <property type="project" value="TreeGrafter"/>
</dbReference>